<evidence type="ECO:0000256" key="1">
    <source>
        <dbReference type="SAM" id="MobiDB-lite"/>
    </source>
</evidence>
<organism evidence="2 3">
    <name type="scientific">Clostridium acetireducens DSM 10703</name>
    <dbReference type="NCBI Taxonomy" id="1121290"/>
    <lineage>
        <taxon>Bacteria</taxon>
        <taxon>Bacillati</taxon>
        <taxon>Bacillota</taxon>
        <taxon>Clostridia</taxon>
        <taxon>Eubacteriales</taxon>
        <taxon>Clostridiaceae</taxon>
        <taxon>Clostridium</taxon>
    </lineage>
</organism>
<dbReference type="OrthoDB" id="1634070at2"/>
<gene>
    <name evidence="2" type="ORF">CLOACE_01970</name>
</gene>
<evidence type="ECO:0000313" key="2">
    <source>
        <dbReference type="EMBL" id="OFI07593.1"/>
    </source>
</evidence>
<dbReference type="NCBIfam" id="TIGR02830">
    <property type="entry name" value="spore_III_AG"/>
    <property type="match status" value="1"/>
</dbReference>
<dbReference type="InterPro" id="IPR014195">
    <property type="entry name" value="Spore_III_AG"/>
</dbReference>
<dbReference type="STRING" id="1121290.CLAOCE_01970"/>
<dbReference type="PATRIC" id="fig|1121290.3.peg.200"/>
<evidence type="ECO:0008006" key="4">
    <source>
        <dbReference type="Google" id="ProtNLM"/>
    </source>
</evidence>
<feature type="region of interest" description="Disordered" evidence="1">
    <location>
        <begin position="118"/>
        <end position="147"/>
    </location>
</feature>
<evidence type="ECO:0000313" key="3">
    <source>
        <dbReference type="Proteomes" id="UP000175744"/>
    </source>
</evidence>
<accession>A0A1E8F1S4</accession>
<feature type="compositionally biased region" description="Polar residues" evidence="1">
    <location>
        <begin position="132"/>
        <end position="147"/>
    </location>
</feature>
<dbReference type="AlphaFoldDB" id="A0A1E8F1S4"/>
<proteinExistence type="predicted"/>
<keyword evidence="3" id="KW-1185">Reference proteome</keyword>
<sequence length="205" mass="22908">MNFKNIMKKIKKINFNKNTSNMIILFLLGILLIIGSNLLKPSPKKDISRLAFNSKDKNEKSEDNEYEKTIKSEGDYENTVKNELKNILSKIQGVGIVEVMIYFESGEEQVPAMNINDSINSTEENDNEGGKRNTTQKNNGSTVVITNSGSDSKPLIVKKIKPKVTGVVVVAEGAEEKVTELRITKAVVDLFNVPEEKVNVYPMKK</sequence>
<protein>
    <recommendedName>
        <fullName evidence="4">Stage III sporulation protein AG</fullName>
    </recommendedName>
</protein>
<dbReference type="Proteomes" id="UP000175744">
    <property type="component" value="Unassembled WGS sequence"/>
</dbReference>
<name>A0A1E8F1S4_9CLOT</name>
<comment type="caution">
    <text evidence="2">The sequence shown here is derived from an EMBL/GenBank/DDBJ whole genome shotgun (WGS) entry which is preliminary data.</text>
</comment>
<reference evidence="2 3" key="1">
    <citation type="submission" date="2016-06" db="EMBL/GenBank/DDBJ databases">
        <title>Genome sequence of Clostridium acetireducens DSM 10703.</title>
        <authorList>
            <person name="Poehlein A."/>
            <person name="Fluechter S."/>
            <person name="Duerre P."/>
            <person name="Daniel R."/>
        </authorList>
    </citation>
    <scope>NUCLEOTIDE SEQUENCE [LARGE SCALE GENOMIC DNA]</scope>
    <source>
        <strain evidence="2 3">DSM 10703</strain>
    </source>
</reference>
<dbReference type="RefSeq" id="WP_070109170.1">
    <property type="nucleotide sequence ID" value="NZ_LZFO01000002.1"/>
</dbReference>
<dbReference type="EMBL" id="LZFO01000002">
    <property type="protein sequence ID" value="OFI07593.1"/>
    <property type="molecule type" value="Genomic_DNA"/>
</dbReference>